<evidence type="ECO:0000313" key="2">
    <source>
        <dbReference type="Proteomes" id="UP000789920"/>
    </source>
</evidence>
<protein>
    <submittedName>
        <fullName evidence="1">5080_t:CDS:1</fullName>
    </submittedName>
</protein>
<gene>
    <name evidence="1" type="ORF">RPERSI_LOCUS735</name>
</gene>
<comment type="caution">
    <text evidence="1">The sequence shown here is derived from an EMBL/GenBank/DDBJ whole genome shotgun (WGS) entry which is preliminary data.</text>
</comment>
<proteinExistence type="predicted"/>
<keyword evidence="2" id="KW-1185">Reference proteome</keyword>
<sequence length="68" mass="7818">MTGQDAKIGYILEVDLKAPVHLHDYFADYFLAPEKQIVPENWLSLYNEILLPSSPDIYEVQNEGYKSS</sequence>
<organism evidence="1 2">
    <name type="scientific">Racocetra persica</name>
    <dbReference type="NCBI Taxonomy" id="160502"/>
    <lineage>
        <taxon>Eukaryota</taxon>
        <taxon>Fungi</taxon>
        <taxon>Fungi incertae sedis</taxon>
        <taxon>Mucoromycota</taxon>
        <taxon>Glomeromycotina</taxon>
        <taxon>Glomeromycetes</taxon>
        <taxon>Diversisporales</taxon>
        <taxon>Gigasporaceae</taxon>
        <taxon>Racocetra</taxon>
    </lineage>
</organism>
<accession>A0ACA9KIQ7</accession>
<dbReference type="EMBL" id="CAJVQC010000587">
    <property type="protein sequence ID" value="CAG8474919.1"/>
    <property type="molecule type" value="Genomic_DNA"/>
</dbReference>
<name>A0ACA9KIQ7_9GLOM</name>
<reference evidence="1" key="1">
    <citation type="submission" date="2021-06" db="EMBL/GenBank/DDBJ databases">
        <authorList>
            <person name="Kallberg Y."/>
            <person name="Tangrot J."/>
            <person name="Rosling A."/>
        </authorList>
    </citation>
    <scope>NUCLEOTIDE SEQUENCE</scope>
    <source>
        <strain evidence="1">MA461A</strain>
    </source>
</reference>
<evidence type="ECO:0000313" key="1">
    <source>
        <dbReference type="EMBL" id="CAG8474919.1"/>
    </source>
</evidence>
<dbReference type="Proteomes" id="UP000789920">
    <property type="component" value="Unassembled WGS sequence"/>
</dbReference>